<dbReference type="eggNOG" id="ENOG5034798">
    <property type="taxonomic scope" value="Bacteria"/>
</dbReference>
<evidence type="ECO:0000313" key="3">
    <source>
        <dbReference type="Proteomes" id="UP000016584"/>
    </source>
</evidence>
<dbReference type="AlphaFoldDB" id="U2HPL0"/>
<gene>
    <name evidence="2" type="ORF">M472_00450</name>
</gene>
<organism evidence="2 3">
    <name type="scientific">Sphingobacterium paucimobilis HER1398</name>
    <dbReference type="NCBI Taxonomy" id="1346330"/>
    <lineage>
        <taxon>Bacteria</taxon>
        <taxon>Pseudomonadati</taxon>
        <taxon>Bacteroidota</taxon>
        <taxon>Sphingobacteriia</taxon>
        <taxon>Sphingobacteriales</taxon>
        <taxon>Sphingobacteriaceae</taxon>
        <taxon>Sphingobacterium</taxon>
    </lineage>
</organism>
<protein>
    <submittedName>
        <fullName evidence="2">Uncharacterized protein</fullName>
    </submittedName>
</protein>
<comment type="caution">
    <text evidence="2">The sequence shown here is derived from an EMBL/GenBank/DDBJ whole genome shotgun (WGS) entry which is preliminary data.</text>
</comment>
<evidence type="ECO:0000256" key="1">
    <source>
        <dbReference type="SAM" id="Phobius"/>
    </source>
</evidence>
<feature type="transmembrane region" description="Helical" evidence="1">
    <location>
        <begin position="116"/>
        <end position="138"/>
    </location>
</feature>
<dbReference type="EMBL" id="ATDL01000022">
    <property type="protein sequence ID" value="ERJ57225.1"/>
    <property type="molecule type" value="Genomic_DNA"/>
</dbReference>
<keyword evidence="1" id="KW-0812">Transmembrane</keyword>
<accession>U2HPL0</accession>
<name>U2HPL0_9SPHI</name>
<proteinExistence type="predicted"/>
<sequence length="143" mass="15616">MEIDTSVWTGRTSLFKDGVKLERSSEKGKPFLAESDAGELIKIYPKATLTELTPALEIDGIKYCTQTKLPWHQSVVALLPMLLIFVGGGLGGGIGAVATMLNVKTFRGSESPITKYFKVIGISALSYVLYSLVAYLLIKMIER</sequence>
<feature type="transmembrane region" description="Helical" evidence="1">
    <location>
        <begin position="75"/>
        <end position="96"/>
    </location>
</feature>
<keyword evidence="1" id="KW-0472">Membrane</keyword>
<evidence type="ECO:0000313" key="2">
    <source>
        <dbReference type="EMBL" id="ERJ57225.1"/>
    </source>
</evidence>
<keyword evidence="3" id="KW-1185">Reference proteome</keyword>
<reference evidence="2 3" key="1">
    <citation type="journal article" date="2013" name="Genome Announc.">
        <title>The Draft Genome Sequence of Sphingomonas paucimobilis Strain HER1398 (Proteobacteria), Host to the Giant PAU Phage, Indicates That It Is a Member of the Genus Sphingobacterium (Bacteroidetes).</title>
        <authorList>
            <person name="White R.A.III."/>
            <person name="Suttle C.A."/>
        </authorList>
    </citation>
    <scope>NUCLEOTIDE SEQUENCE [LARGE SCALE GENOMIC DNA]</scope>
    <source>
        <strain evidence="2 3">HER1398</strain>
    </source>
</reference>
<dbReference type="Proteomes" id="UP000016584">
    <property type="component" value="Unassembled WGS sequence"/>
</dbReference>
<dbReference type="PATRIC" id="fig|1346330.5.peg.3952"/>
<keyword evidence="1" id="KW-1133">Transmembrane helix</keyword>